<dbReference type="InterPro" id="IPR036318">
    <property type="entry name" value="FAD-bd_PCMH-like_sf"/>
</dbReference>
<evidence type="ECO:0000256" key="4">
    <source>
        <dbReference type="ARBA" id="ARBA00023002"/>
    </source>
</evidence>
<gene>
    <name evidence="6" type="ORF">PT974_05459</name>
</gene>
<dbReference type="EMBL" id="JAVFKD010000012">
    <property type="protein sequence ID" value="KAK5992062.1"/>
    <property type="molecule type" value="Genomic_DNA"/>
</dbReference>
<sequence>MAADAAAIAAQQISPSSQQRDTLIAAGLRDLLIFPEHDSYEPSINTWWAISARLRPGCIFQPRSTEDVSRAVRALADLGVGQFSIRSGGHMNWPGSNNVDDGVAFDLTHLNSVTYDPETKLASLGPGRRWRQVYETLEPAGVMVAGGREANVGVGGFLVGGGVSWYSLTQGLGCDTVVNVEIVLADGSIINANAAEHADLWKATRGGSTNFGIITRFDLATFPAKHVWGGARVSDFSNPAAVATTFSNFMESYGSHPNDVLLLDVSYGSSMPGTLPGYSVTQLLTNIDGVEDSPAFNEVLKIPASYSNIGKKPISQYSEELTTPCDGRAVYYTFTIKNDFRVLQKFYDVFKSLITKLLTLLPPANVRGDAVAQPLAKLFGDASARNGGNMTGIDSIDGEADLMLFYLMAQNTDHMPILHREIKAAGEEVEEFARSLNFLLPFKYLNYAEGTQDVLAGYGQKNVDFMREVALKYDPTGVFQRMVPGGWKISKVE</sequence>
<evidence type="ECO:0000259" key="5">
    <source>
        <dbReference type="PROSITE" id="PS51387"/>
    </source>
</evidence>
<dbReference type="Gene3D" id="3.30.465.10">
    <property type="match status" value="1"/>
</dbReference>
<evidence type="ECO:0000313" key="6">
    <source>
        <dbReference type="EMBL" id="KAK5992062.1"/>
    </source>
</evidence>
<feature type="domain" description="FAD-binding PCMH-type" evidence="5">
    <location>
        <begin position="52"/>
        <end position="224"/>
    </location>
</feature>
<dbReference type="PANTHER" id="PTHR42973">
    <property type="entry name" value="BINDING OXIDOREDUCTASE, PUTATIVE (AFU_ORTHOLOGUE AFUA_1G17690)-RELATED"/>
    <property type="match status" value="1"/>
</dbReference>
<keyword evidence="6" id="KW-0503">Monooxygenase</keyword>
<name>A0ABR0SIU1_9HYPO</name>
<evidence type="ECO:0000313" key="7">
    <source>
        <dbReference type="Proteomes" id="UP001338125"/>
    </source>
</evidence>
<dbReference type="Pfam" id="PF01565">
    <property type="entry name" value="FAD_binding_4"/>
    <property type="match status" value="1"/>
</dbReference>
<keyword evidence="4" id="KW-0560">Oxidoreductase</keyword>
<dbReference type="Proteomes" id="UP001338125">
    <property type="component" value="Unassembled WGS sequence"/>
</dbReference>
<dbReference type="InterPro" id="IPR016166">
    <property type="entry name" value="FAD-bd_PCMH"/>
</dbReference>
<evidence type="ECO:0000256" key="1">
    <source>
        <dbReference type="ARBA" id="ARBA00005466"/>
    </source>
</evidence>
<protein>
    <submittedName>
        <fullName evidence="6">FAD-dependent monooxygenase sdcF</fullName>
    </submittedName>
</protein>
<comment type="similarity">
    <text evidence="1">Belongs to the oxygen-dependent FAD-linked oxidoreductase family.</text>
</comment>
<evidence type="ECO:0000256" key="2">
    <source>
        <dbReference type="ARBA" id="ARBA00022630"/>
    </source>
</evidence>
<accession>A0ABR0SIU1</accession>
<comment type="caution">
    <text evidence="6">The sequence shown here is derived from an EMBL/GenBank/DDBJ whole genome shotgun (WGS) entry which is preliminary data.</text>
</comment>
<dbReference type="PANTHER" id="PTHR42973:SF53">
    <property type="entry name" value="FAD-BINDING PCMH-TYPE DOMAIN-CONTAINING PROTEIN-RELATED"/>
    <property type="match status" value="1"/>
</dbReference>
<dbReference type="InterPro" id="IPR006094">
    <property type="entry name" value="Oxid_FAD_bind_N"/>
</dbReference>
<dbReference type="InterPro" id="IPR016169">
    <property type="entry name" value="FAD-bd_PCMH_sub2"/>
</dbReference>
<dbReference type="SUPFAM" id="SSF56176">
    <property type="entry name" value="FAD-binding/transporter-associated domain-like"/>
    <property type="match status" value="1"/>
</dbReference>
<dbReference type="PROSITE" id="PS51387">
    <property type="entry name" value="FAD_PCMH"/>
    <property type="match status" value="1"/>
</dbReference>
<keyword evidence="3" id="KW-0274">FAD</keyword>
<keyword evidence="2" id="KW-0285">Flavoprotein</keyword>
<dbReference type="GO" id="GO:0004497">
    <property type="term" value="F:monooxygenase activity"/>
    <property type="evidence" value="ECO:0007669"/>
    <property type="project" value="UniProtKB-KW"/>
</dbReference>
<dbReference type="InterPro" id="IPR050416">
    <property type="entry name" value="FAD-linked_Oxidoreductase"/>
</dbReference>
<proteinExistence type="inferred from homology"/>
<reference evidence="6 7" key="1">
    <citation type="submission" date="2024-01" db="EMBL/GenBank/DDBJ databases">
        <title>Complete genome of Cladobotryum mycophilum ATHUM6906.</title>
        <authorList>
            <person name="Christinaki A.C."/>
            <person name="Myridakis A.I."/>
            <person name="Kouvelis V.N."/>
        </authorList>
    </citation>
    <scope>NUCLEOTIDE SEQUENCE [LARGE SCALE GENOMIC DNA]</scope>
    <source>
        <strain evidence="6 7">ATHUM6906</strain>
    </source>
</reference>
<evidence type="ECO:0000256" key="3">
    <source>
        <dbReference type="ARBA" id="ARBA00022827"/>
    </source>
</evidence>
<organism evidence="6 7">
    <name type="scientific">Cladobotryum mycophilum</name>
    <dbReference type="NCBI Taxonomy" id="491253"/>
    <lineage>
        <taxon>Eukaryota</taxon>
        <taxon>Fungi</taxon>
        <taxon>Dikarya</taxon>
        <taxon>Ascomycota</taxon>
        <taxon>Pezizomycotina</taxon>
        <taxon>Sordariomycetes</taxon>
        <taxon>Hypocreomycetidae</taxon>
        <taxon>Hypocreales</taxon>
        <taxon>Hypocreaceae</taxon>
        <taxon>Cladobotryum</taxon>
    </lineage>
</organism>
<keyword evidence="7" id="KW-1185">Reference proteome</keyword>